<evidence type="ECO:0000256" key="1">
    <source>
        <dbReference type="ARBA" id="ARBA00006432"/>
    </source>
</evidence>
<organism evidence="5 6">
    <name type="scientific">Desulfotruncus arcticus DSM 17038</name>
    <dbReference type="NCBI Taxonomy" id="1121424"/>
    <lineage>
        <taxon>Bacteria</taxon>
        <taxon>Bacillati</taxon>
        <taxon>Bacillota</taxon>
        <taxon>Clostridia</taxon>
        <taxon>Eubacteriales</taxon>
        <taxon>Desulfallaceae</taxon>
        <taxon>Desulfotruncus</taxon>
    </lineage>
</organism>
<dbReference type="Pfam" id="PF00501">
    <property type="entry name" value="AMP-binding"/>
    <property type="match status" value="1"/>
</dbReference>
<dbReference type="STRING" id="341036.SAMN05660649_02754"/>
<dbReference type="GO" id="GO:0031956">
    <property type="term" value="F:medium-chain fatty acid-CoA ligase activity"/>
    <property type="evidence" value="ECO:0007669"/>
    <property type="project" value="TreeGrafter"/>
</dbReference>
<dbReference type="InterPro" id="IPR042099">
    <property type="entry name" value="ANL_N_sf"/>
</dbReference>
<accession>A0A1I2UYE4</accession>
<dbReference type="InterPro" id="IPR000873">
    <property type="entry name" value="AMP-dep_synth/lig_dom"/>
</dbReference>
<feature type="domain" description="AMP-binding enzyme C-terminal" evidence="4">
    <location>
        <begin position="457"/>
        <end position="533"/>
    </location>
</feature>
<keyword evidence="2 5" id="KW-0436">Ligase</keyword>
<dbReference type="InterPro" id="IPR045851">
    <property type="entry name" value="AMP-bd_C_sf"/>
</dbReference>
<evidence type="ECO:0000259" key="4">
    <source>
        <dbReference type="Pfam" id="PF13193"/>
    </source>
</evidence>
<dbReference type="AlphaFoldDB" id="A0A1I2UYE4"/>
<dbReference type="SUPFAM" id="SSF56801">
    <property type="entry name" value="Acetyl-CoA synthetase-like"/>
    <property type="match status" value="1"/>
</dbReference>
<dbReference type="PANTHER" id="PTHR43201">
    <property type="entry name" value="ACYL-COA SYNTHETASE"/>
    <property type="match status" value="1"/>
</dbReference>
<evidence type="ECO:0000259" key="3">
    <source>
        <dbReference type="Pfam" id="PF00501"/>
    </source>
</evidence>
<proteinExistence type="inferred from homology"/>
<dbReference type="OrthoDB" id="9803968at2"/>
<gene>
    <name evidence="5" type="ORF">SAMN05660649_02754</name>
</gene>
<evidence type="ECO:0000256" key="2">
    <source>
        <dbReference type="ARBA" id="ARBA00022598"/>
    </source>
</evidence>
<protein>
    <submittedName>
        <fullName evidence="5">Acyl-CoA synthetase (AMP-forming)/AMP-acid ligase II</fullName>
    </submittedName>
</protein>
<dbReference type="GO" id="GO:0006631">
    <property type="term" value="P:fatty acid metabolic process"/>
    <property type="evidence" value="ECO:0007669"/>
    <property type="project" value="TreeGrafter"/>
</dbReference>
<dbReference type="Proteomes" id="UP000199337">
    <property type="component" value="Unassembled WGS sequence"/>
</dbReference>
<dbReference type="Pfam" id="PF13193">
    <property type="entry name" value="AMP-binding_C"/>
    <property type="match status" value="1"/>
</dbReference>
<evidence type="ECO:0000313" key="5">
    <source>
        <dbReference type="EMBL" id="SFG80837.1"/>
    </source>
</evidence>
<dbReference type="Gene3D" id="3.30.300.30">
    <property type="match status" value="1"/>
</dbReference>
<dbReference type="RefSeq" id="WP_092471961.1">
    <property type="nucleotide sequence ID" value="NZ_FOOX01000010.1"/>
</dbReference>
<name>A0A1I2UYE4_9FIRM</name>
<evidence type="ECO:0000313" key="6">
    <source>
        <dbReference type="Proteomes" id="UP000199337"/>
    </source>
</evidence>
<keyword evidence="6" id="KW-1185">Reference proteome</keyword>
<sequence>MAETQFTYDVGMFRETFEHDFTYINGFLRNTRRFANRKALTCTVREKSWTYAKLNLECNKLANALAKDGVDKNNVVMYQLLNCTEFVFFYLAPQKIGAINCPINFRLSPGETAFIIDDCKPAVFVYDSEISETAEKALEMARHKPKRIVLVDYSGKGSTFPGTVTFEDYLRGMPDTEPPVECRSHIYDEVTRLYTSGTTGMPKGVPINQINEILSAHDVIMHFPLSPLDKTMNMTPWFHRGGLYSGGPIPTLYVGGEVILLRNFEARSVLDYVQKYNITYLIGVPPVLKMLCDQQINNPKNISTLKGIVTMGAPLEKEACIRYQKVLTPNIFNGYGTTESFWNTFLRPFDLPQNAGSAGRTCTDDDMAVVKVCDDRLAEPYEHVAKDNREVGEIIVWCPGKCAYSYFNNPEQSKKRFYKGWVYTGDLGTWDKSEYVTIVSRKDDMLISGGENVYPVQVEEALNENPKIGDSVVVGLNDPKWGQIIVAYVVKSDPSLTVDELNKYCMEHPMLANYKRPRYYYFVKQLPMTATGKKIHYKLAQQVEEDLRLGLLEKV</sequence>
<dbReference type="Gene3D" id="3.40.50.12780">
    <property type="entry name" value="N-terminal domain of ligase-like"/>
    <property type="match status" value="1"/>
</dbReference>
<feature type="domain" description="AMP-dependent synthetase/ligase" evidence="3">
    <location>
        <begin position="29"/>
        <end position="397"/>
    </location>
</feature>
<comment type="similarity">
    <text evidence="1">Belongs to the ATP-dependent AMP-binding enzyme family.</text>
</comment>
<reference evidence="6" key="1">
    <citation type="submission" date="2016-10" db="EMBL/GenBank/DDBJ databases">
        <authorList>
            <person name="Varghese N."/>
            <person name="Submissions S."/>
        </authorList>
    </citation>
    <scope>NUCLEOTIDE SEQUENCE [LARGE SCALE GENOMIC DNA]</scope>
    <source>
        <strain evidence="6">DSM 17038</strain>
    </source>
</reference>
<dbReference type="EMBL" id="FOOX01000010">
    <property type="protein sequence ID" value="SFG80837.1"/>
    <property type="molecule type" value="Genomic_DNA"/>
</dbReference>
<dbReference type="InterPro" id="IPR025110">
    <property type="entry name" value="AMP-bd_C"/>
</dbReference>
<dbReference type="PANTHER" id="PTHR43201:SF5">
    <property type="entry name" value="MEDIUM-CHAIN ACYL-COA LIGASE ACSF2, MITOCHONDRIAL"/>
    <property type="match status" value="1"/>
</dbReference>